<feature type="non-terminal residue" evidence="1">
    <location>
        <position position="1"/>
    </location>
</feature>
<reference evidence="1 2" key="1">
    <citation type="journal article" date="2012" name="BMC Genomics">
        <title>Comparative genomic analysis of human infective Trypanosoma cruzi lineages with the bat-restricted subspecies T. cruzi marinkellei.</title>
        <authorList>
            <person name="Franzen O."/>
            <person name="Talavera-Lopez C."/>
            <person name="Ochaya S."/>
            <person name="Butler C.E."/>
            <person name="Messenger L.A."/>
            <person name="Lewis M.D."/>
            <person name="Llewellyn M.S."/>
            <person name="Marinkelle C.J."/>
            <person name="Tyler K.M."/>
            <person name="Miles M.A."/>
            <person name="Andersson B."/>
        </authorList>
    </citation>
    <scope>NUCLEOTIDE SEQUENCE [LARGE SCALE GENOMIC DNA]</scope>
    <source>
        <strain evidence="1 2">B7</strain>
    </source>
</reference>
<dbReference type="Proteomes" id="UP000007350">
    <property type="component" value="Unassembled WGS sequence"/>
</dbReference>
<organism evidence="1 2">
    <name type="scientific">Trypanosoma cruzi marinkellei</name>
    <dbReference type="NCBI Taxonomy" id="85056"/>
    <lineage>
        <taxon>Eukaryota</taxon>
        <taxon>Discoba</taxon>
        <taxon>Euglenozoa</taxon>
        <taxon>Kinetoplastea</taxon>
        <taxon>Metakinetoplastina</taxon>
        <taxon>Trypanosomatida</taxon>
        <taxon>Trypanosomatidae</taxon>
        <taxon>Trypanosoma</taxon>
        <taxon>Schizotrypanum</taxon>
    </lineage>
</organism>
<name>K2NFE3_TRYCR</name>
<gene>
    <name evidence="1" type="ORF">MOQ_008545</name>
</gene>
<dbReference type="EMBL" id="AHKC01017461">
    <property type="protein sequence ID" value="EKF27722.1"/>
    <property type="molecule type" value="Genomic_DNA"/>
</dbReference>
<evidence type="ECO:0000313" key="1">
    <source>
        <dbReference type="EMBL" id="EKF27722.1"/>
    </source>
</evidence>
<dbReference type="AlphaFoldDB" id="K2NFE3"/>
<sequence length="44" mass="5083">RRRACRSGRGVRHDWAATGGARVQRVQLVPVCVRADWERQDVHD</sequence>
<accession>K2NFE3</accession>
<keyword evidence="2" id="KW-1185">Reference proteome</keyword>
<comment type="caution">
    <text evidence="1">The sequence shown here is derived from an EMBL/GenBank/DDBJ whole genome shotgun (WGS) entry which is preliminary data.</text>
</comment>
<proteinExistence type="predicted"/>
<protein>
    <submittedName>
        <fullName evidence="1">Unc104-like kinesin, putative</fullName>
    </submittedName>
</protein>
<evidence type="ECO:0000313" key="2">
    <source>
        <dbReference type="Proteomes" id="UP000007350"/>
    </source>
</evidence>
<feature type="non-terminal residue" evidence="1">
    <location>
        <position position="44"/>
    </location>
</feature>